<dbReference type="Pfam" id="PF07596">
    <property type="entry name" value="SBP_bac_10"/>
    <property type="match status" value="1"/>
</dbReference>
<evidence type="ECO:0000256" key="1">
    <source>
        <dbReference type="SAM" id="Phobius"/>
    </source>
</evidence>
<dbReference type="Proteomes" id="UP000320839">
    <property type="component" value="Chromosome"/>
</dbReference>
<reference evidence="3 4" key="1">
    <citation type="submission" date="2019-02" db="EMBL/GenBank/DDBJ databases">
        <title>Deep-cultivation of Planctomycetes and their phenomic and genomic characterization uncovers novel biology.</title>
        <authorList>
            <person name="Wiegand S."/>
            <person name="Jogler M."/>
            <person name="Boedeker C."/>
            <person name="Pinto D."/>
            <person name="Vollmers J."/>
            <person name="Rivas-Marin E."/>
            <person name="Kohn T."/>
            <person name="Peeters S.H."/>
            <person name="Heuer A."/>
            <person name="Rast P."/>
            <person name="Oberbeckmann S."/>
            <person name="Bunk B."/>
            <person name="Jeske O."/>
            <person name="Meyerdierks A."/>
            <person name="Storesund J.E."/>
            <person name="Kallscheuer N."/>
            <person name="Luecker S."/>
            <person name="Lage O.M."/>
            <person name="Pohl T."/>
            <person name="Merkel B.J."/>
            <person name="Hornburger P."/>
            <person name="Mueller R.-W."/>
            <person name="Bruemmer F."/>
            <person name="Labrenz M."/>
            <person name="Spormann A.M."/>
            <person name="Op den Camp H."/>
            <person name="Overmann J."/>
            <person name="Amann R."/>
            <person name="Jetten M.S.M."/>
            <person name="Mascher T."/>
            <person name="Medema M.H."/>
            <person name="Devos D.P."/>
            <person name="Kaster A.-K."/>
            <person name="Ovreas L."/>
            <person name="Rohde M."/>
            <person name="Galperin M.Y."/>
            <person name="Jogler C."/>
        </authorList>
    </citation>
    <scope>NUCLEOTIDE SEQUENCE [LARGE SCALE GENOMIC DNA]</scope>
    <source>
        <strain evidence="3 4">Pan153</strain>
    </source>
</reference>
<dbReference type="OrthoDB" id="289947at2"/>
<protein>
    <submittedName>
        <fullName evidence="3">Putative major pilin subunit</fullName>
    </submittedName>
</protein>
<sequence length="310" mass="33918">MTGSSSYRKSERRRGFTLIELLVVIAIIALLVALLLPAAQQVREAARRMQCKNNLKQQGLAFMNFESVHGALPPRRSTRTPKHGWGPYLLGHMEQKPLGDAYDLEQDFYAPDNQPLIKIPLSVFTCPSAPGNRLITIIDQAGNATGAVGAAGDYFTPNSVDAYWWPANRRAAAADTTNCAALRDNDFQPLANITDGLSNTLLVAEFAGRPDHWIKGRKQPDNSGLRWANWWGPWAAYNSSIFKTWSADGLTPGGPCTVNCNNNWGIYAFHPGGANILLCDGSVHFVSESLDRDIFAGLVTKAGNEVLTFD</sequence>
<dbReference type="InterPro" id="IPR027558">
    <property type="entry name" value="Pre_pil_HX9DG_C"/>
</dbReference>
<dbReference type="SUPFAM" id="SSF54523">
    <property type="entry name" value="Pili subunits"/>
    <property type="match status" value="1"/>
</dbReference>
<dbReference type="NCBIfam" id="TIGR04294">
    <property type="entry name" value="pre_pil_HX9DG"/>
    <property type="match status" value="1"/>
</dbReference>
<evidence type="ECO:0000259" key="2">
    <source>
        <dbReference type="Pfam" id="PF07596"/>
    </source>
</evidence>
<dbReference type="InterPro" id="IPR012902">
    <property type="entry name" value="N_methyl_site"/>
</dbReference>
<name>A0A518FP71_9PLAN</name>
<dbReference type="Gene3D" id="3.30.700.10">
    <property type="entry name" value="Glycoprotein, Type 4 Pilin"/>
    <property type="match status" value="1"/>
</dbReference>
<feature type="domain" description="DUF1559" evidence="2">
    <location>
        <begin position="40"/>
        <end position="292"/>
    </location>
</feature>
<dbReference type="PROSITE" id="PS00409">
    <property type="entry name" value="PROKAR_NTER_METHYL"/>
    <property type="match status" value="1"/>
</dbReference>
<gene>
    <name evidence="3" type="ORF">Pan153_27840</name>
</gene>
<dbReference type="Pfam" id="PF07963">
    <property type="entry name" value="N_methyl"/>
    <property type="match status" value="1"/>
</dbReference>
<dbReference type="NCBIfam" id="TIGR02532">
    <property type="entry name" value="IV_pilin_GFxxxE"/>
    <property type="match status" value="1"/>
</dbReference>
<dbReference type="AlphaFoldDB" id="A0A518FP71"/>
<accession>A0A518FP71</accession>
<proteinExistence type="predicted"/>
<dbReference type="EMBL" id="CP036317">
    <property type="protein sequence ID" value="QDV18127.1"/>
    <property type="molecule type" value="Genomic_DNA"/>
</dbReference>
<dbReference type="InterPro" id="IPR011453">
    <property type="entry name" value="DUF1559"/>
</dbReference>
<evidence type="ECO:0000313" key="3">
    <source>
        <dbReference type="EMBL" id="QDV18127.1"/>
    </source>
</evidence>
<keyword evidence="1" id="KW-1133">Transmembrane helix</keyword>
<dbReference type="PANTHER" id="PTHR30093:SF2">
    <property type="entry name" value="TYPE II SECRETION SYSTEM PROTEIN H"/>
    <property type="match status" value="1"/>
</dbReference>
<dbReference type="InterPro" id="IPR045584">
    <property type="entry name" value="Pilin-like"/>
</dbReference>
<dbReference type="PANTHER" id="PTHR30093">
    <property type="entry name" value="GENERAL SECRETION PATHWAY PROTEIN G"/>
    <property type="match status" value="1"/>
</dbReference>
<evidence type="ECO:0000313" key="4">
    <source>
        <dbReference type="Proteomes" id="UP000320839"/>
    </source>
</evidence>
<organism evidence="3 4">
    <name type="scientific">Gimesia panareensis</name>
    <dbReference type="NCBI Taxonomy" id="2527978"/>
    <lineage>
        <taxon>Bacteria</taxon>
        <taxon>Pseudomonadati</taxon>
        <taxon>Planctomycetota</taxon>
        <taxon>Planctomycetia</taxon>
        <taxon>Planctomycetales</taxon>
        <taxon>Planctomycetaceae</taxon>
        <taxon>Gimesia</taxon>
    </lineage>
</organism>
<keyword evidence="1" id="KW-0812">Transmembrane</keyword>
<keyword evidence="1" id="KW-0472">Membrane</keyword>
<dbReference type="RefSeq" id="WP_145456311.1">
    <property type="nucleotide sequence ID" value="NZ_CP036317.1"/>
</dbReference>
<feature type="transmembrane region" description="Helical" evidence="1">
    <location>
        <begin position="21"/>
        <end position="39"/>
    </location>
</feature>